<dbReference type="InterPro" id="IPR000182">
    <property type="entry name" value="GNAT_dom"/>
</dbReference>
<keyword evidence="2" id="KW-0012">Acyltransferase</keyword>
<dbReference type="Pfam" id="PF13508">
    <property type="entry name" value="Acetyltransf_7"/>
    <property type="match status" value="1"/>
</dbReference>
<proteinExistence type="predicted"/>
<evidence type="ECO:0000256" key="2">
    <source>
        <dbReference type="ARBA" id="ARBA00023315"/>
    </source>
</evidence>
<dbReference type="PANTHER" id="PTHR43800:SF1">
    <property type="entry name" value="PEPTIDYL-LYSINE N-ACETYLTRANSFERASE YJAB"/>
    <property type="match status" value="1"/>
</dbReference>
<dbReference type="CDD" id="cd04301">
    <property type="entry name" value="NAT_SF"/>
    <property type="match status" value="1"/>
</dbReference>
<dbReference type="PROSITE" id="PS51186">
    <property type="entry name" value="GNAT"/>
    <property type="match status" value="1"/>
</dbReference>
<evidence type="ECO:0000313" key="5">
    <source>
        <dbReference type="Proteomes" id="UP001158644"/>
    </source>
</evidence>
<protein>
    <submittedName>
        <fullName evidence="4">GNAT family N-acetyltransferase</fullName>
    </submittedName>
</protein>
<evidence type="ECO:0000256" key="1">
    <source>
        <dbReference type="ARBA" id="ARBA00022679"/>
    </source>
</evidence>
<keyword evidence="1" id="KW-0808">Transferase</keyword>
<reference evidence="4 5" key="1">
    <citation type="submission" date="2022-09" db="EMBL/GenBank/DDBJ databases">
        <title>Intensive care unit water sources are persistently colonized with multi-drug resistant bacteria and are the site of extensive horizontal gene transfer of antibiotic resistance genes.</title>
        <authorList>
            <person name="Diorio-Toth L."/>
        </authorList>
    </citation>
    <scope>NUCLEOTIDE SEQUENCE [LARGE SCALE GENOMIC DNA]</scope>
    <source>
        <strain evidence="4 5">GD03967</strain>
    </source>
</reference>
<gene>
    <name evidence="4" type="ORF">N5C72_23140</name>
</gene>
<evidence type="ECO:0000259" key="3">
    <source>
        <dbReference type="PROSITE" id="PS51186"/>
    </source>
</evidence>
<accession>A0ABD4Z0A5</accession>
<dbReference type="EMBL" id="JAOBZK010000042">
    <property type="protein sequence ID" value="MDH1180986.1"/>
    <property type="molecule type" value="Genomic_DNA"/>
</dbReference>
<dbReference type="SUPFAM" id="SSF55729">
    <property type="entry name" value="Acyl-CoA N-acyltransferases (Nat)"/>
    <property type="match status" value="1"/>
</dbReference>
<evidence type="ECO:0000313" key="4">
    <source>
        <dbReference type="EMBL" id="MDH1180986.1"/>
    </source>
</evidence>
<comment type="caution">
    <text evidence="4">The sequence shown here is derived from an EMBL/GenBank/DDBJ whole genome shotgun (WGS) entry which is preliminary data.</text>
</comment>
<dbReference type="Proteomes" id="UP001158644">
    <property type="component" value="Unassembled WGS sequence"/>
</dbReference>
<dbReference type="PANTHER" id="PTHR43800">
    <property type="entry name" value="PEPTIDYL-LYSINE N-ACETYLTRANSFERASE YJAB"/>
    <property type="match status" value="1"/>
</dbReference>
<dbReference type="RefSeq" id="WP_279991874.1">
    <property type="nucleotide sequence ID" value="NZ_JAOBZK010000042.1"/>
</dbReference>
<sequence length="171" mass="18619">MSIRCARPEDAVLLPAIERSAAAVFRAAPGLAWIADDAVMSESEHRRLIAQGTVWVAQDAERVCGFLGAERFDDDLHVWELAVDAEHQRMGLGQRLVQAACSHAAAAGLSAVTLTTFRDLAWNAPWYARMGFREETALPGTRLYAVLQAEARHGLPAQRRMAMRLPVAGGA</sequence>
<dbReference type="InterPro" id="IPR016181">
    <property type="entry name" value="Acyl_CoA_acyltransferase"/>
</dbReference>
<dbReference type="GO" id="GO:0016746">
    <property type="term" value="F:acyltransferase activity"/>
    <property type="evidence" value="ECO:0007669"/>
    <property type="project" value="UniProtKB-KW"/>
</dbReference>
<feature type="domain" description="N-acetyltransferase" evidence="3">
    <location>
        <begin position="1"/>
        <end position="150"/>
    </location>
</feature>
<dbReference type="AlphaFoldDB" id="A0ABD4Z0A5"/>
<organism evidence="4 5">
    <name type="scientific">Achromobacter mucicolens</name>
    <dbReference type="NCBI Taxonomy" id="1389922"/>
    <lineage>
        <taxon>Bacteria</taxon>
        <taxon>Pseudomonadati</taxon>
        <taxon>Pseudomonadota</taxon>
        <taxon>Betaproteobacteria</taxon>
        <taxon>Burkholderiales</taxon>
        <taxon>Alcaligenaceae</taxon>
        <taxon>Achromobacter</taxon>
    </lineage>
</organism>
<dbReference type="Gene3D" id="3.40.630.30">
    <property type="match status" value="1"/>
</dbReference>
<name>A0ABD4Z0A5_9BURK</name>